<dbReference type="Gene3D" id="2.30.180.10">
    <property type="entry name" value="FAS1 domain"/>
    <property type="match status" value="2"/>
</dbReference>
<organism evidence="12 13">
    <name type="scientific">Moniliophthora roreri</name>
    <name type="common">Frosty pod rot fungus</name>
    <name type="synonym">Monilia roreri</name>
    <dbReference type="NCBI Taxonomy" id="221103"/>
    <lineage>
        <taxon>Eukaryota</taxon>
        <taxon>Fungi</taxon>
        <taxon>Dikarya</taxon>
        <taxon>Basidiomycota</taxon>
        <taxon>Agaricomycotina</taxon>
        <taxon>Agaricomycetes</taxon>
        <taxon>Agaricomycetidae</taxon>
        <taxon>Agaricales</taxon>
        <taxon>Marasmiineae</taxon>
        <taxon>Marasmiaceae</taxon>
        <taxon>Moniliophthora</taxon>
    </lineage>
</organism>
<evidence type="ECO:0000256" key="7">
    <source>
        <dbReference type="SAM" id="MobiDB-lite"/>
    </source>
</evidence>
<comment type="subcellular location">
    <subcellularLocation>
        <location evidence="1">Endomembrane system</location>
        <topology evidence="1">Multi-pass membrane protein</topology>
    </subcellularLocation>
</comment>
<comment type="similarity">
    <text evidence="2">Belongs to the major facilitator superfamily.</text>
</comment>
<dbReference type="InterPro" id="IPR036259">
    <property type="entry name" value="MFS_trans_sf"/>
</dbReference>
<evidence type="ECO:0000256" key="3">
    <source>
        <dbReference type="ARBA" id="ARBA00022448"/>
    </source>
</evidence>
<feature type="transmembrane region" description="Helical" evidence="8">
    <location>
        <begin position="607"/>
        <end position="631"/>
    </location>
</feature>
<proteinExistence type="inferred from homology"/>
<feature type="region of interest" description="Disordered" evidence="7">
    <location>
        <begin position="351"/>
        <end position="390"/>
    </location>
</feature>
<dbReference type="Pfam" id="PF02469">
    <property type="entry name" value="Fasciclin"/>
    <property type="match status" value="2"/>
</dbReference>
<evidence type="ECO:0000313" key="12">
    <source>
        <dbReference type="EMBL" id="KTB40810.1"/>
    </source>
</evidence>
<dbReference type="InterPro" id="IPR020846">
    <property type="entry name" value="MFS_dom"/>
</dbReference>
<dbReference type="InterPro" id="IPR036378">
    <property type="entry name" value="FAS1_dom_sf"/>
</dbReference>
<evidence type="ECO:0000256" key="6">
    <source>
        <dbReference type="ARBA" id="ARBA00023136"/>
    </source>
</evidence>
<dbReference type="GO" id="GO:0016020">
    <property type="term" value="C:membrane"/>
    <property type="evidence" value="ECO:0007669"/>
    <property type="project" value="TreeGrafter"/>
</dbReference>
<dbReference type="InterPro" id="IPR011701">
    <property type="entry name" value="MFS"/>
</dbReference>
<feature type="domain" description="FAS1" evidence="10">
    <location>
        <begin position="20"/>
        <end position="157"/>
    </location>
</feature>
<dbReference type="PANTHER" id="PTHR23514:SF3">
    <property type="entry name" value="BYPASS OF STOP CODON PROTEIN 6"/>
    <property type="match status" value="1"/>
</dbReference>
<evidence type="ECO:0000313" key="13">
    <source>
        <dbReference type="Proteomes" id="UP000054988"/>
    </source>
</evidence>
<dbReference type="InterPro" id="IPR000782">
    <property type="entry name" value="FAS1_domain"/>
</dbReference>
<evidence type="ECO:0000256" key="1">
    <source>
        <dbReference type="ARBA" id="ARBA00004127"/>
    </source>
</evidence>
<dbReference type="InterPro" id="IPR051788">
    <property type="entry name" value="MFS_Transporter"/>
</dbReference>
<evidence type="ECO:0000256" key="2">
    <source>
        <dbReference type="ARBA" id="ARBA00008335"/>
    </source>
</evidence>
<dbReference type="FunFam" id="1.20.1250.20:FF:000286">
    <property type="entry name" value="MFS efflux transporter"/>
    <property type="match status" value="1"/>
</dbReference>
<sequence length="787" mass="84358">MAVLSRLLPLSIAPLLVAAASDPFIDGLNQLGLTSFANLVPAIAQTKLGASLVKQLESSTNFSIFVPTNEALAELDSNTTKNIELVTTIVSYHVIQGNYYHSADKSLLAEVLPNVTIARTLLSEFGFVQLENGLNQVIVWGEDKNDTGAVEILNQRQKTIVHSANLVAGYGVFPVNHVLDNPAWLGITLKNDTRGQTNALLTVLKNTFVDIPDGQNKSLLTYFNDPGNLHGYTFLAPTDEAFAKVADVLPKLSADEVLNILYNHVINGTTLYSTTLAPGKAITGQDITFQTNGTGTYVTSGSVTAKITQTNALVQNGVVHTIDTVLTDVPKKGGGGGATDSQAIELQALPQTAKAATPPEAELPTLTQRGKTTSQGHKEPPEPPAVNQTKAQRRIAHIQYATLLWTLFLAGWNDGTTGPLLPRIQSVYRVSDTVVSLIFIFACLGFLTGAFVNVWLSDRWGFGKVIAFGSVLQVIAYTLQSPALPFPVFVMAYTINGAGLAIQDAQANGFVAALKDETKMGILHAVYGLGALCSPLVSTQFAQLTHWSFNFLCSLGIAVVNTILLVVIFRGRNQDDLLAETGVPPGEKGNSEHSTFRQILTQRNVHLMAFFILVYVGVEVTIGGWIVTFVIRERQGGPSSGYISSGFFGGLTFGRVALLWLNALIGEHRVMFLYAILAIGLELVVWLVPSLIGGAVSISLVGVLLGPMYPITMNHAGRVLPRWLLTGSIGWIAGFGQAGSAVIPFMTGALAGRFGIWSLQPLLVSMMAVMTILWALVVLPSGLRKKD</sequence>
<keyword evidence="3" id="KW-0813">Transport</keyword>
<comment type="caution">
    <text evidence="12">The sequence shown here is derived from an EMBL/GenBank/DDBJ whole genome shotgun (WGS) entry which is preliminary data.</text>
</comment>
<dbReference type="PANTHER" id="PTHR23514">
    <property type="entry name" value="BYPASS OF STOP CODON PROTEIN 6"/>
    <property type="match status" value="1"/>
</dbReference>
<evidence type="ECO:0000259" key="10">
    <source>
        <dbReference type="PROSITE" id="PS50213"/>
    </source>
</evidence>
<dbReference type="PROSITE" id="PS50850">
    <property type="entry name" value="MFS"/>
    <property type="match status" value="1"/>
</dbReference>
<dbReference type="Pfam" id="PF07690">
    <property type="entry name" value="MFS_1"/>
    <property type="match status" value="1"/>
</dbReference>
<feature type="transmembrane region" description="Helical" evidence="8">
    <location>
        <begin position="485"/>
        <end position="502"/>
    </location>
</feature>
<feature type="domain" description="Major facilitator superfamily (MFS) profile" evidence="11">
    <location>
        <begin position="399"/>
        <end position="783"/>
    </location>
</feature>
<feature type="transmembrane region" description="Helical" evidence="8">
    <location>
        <begin position="522"/>
        <end position="541"/>
    </location>
</feature>
<feature type="transmembrane region" description="Helical" evidence="8">
    <location>
        <begin position="547"/>
        <end position="569"/>
    </location>
</feature>
<dbReference type="Proteomes" id="UP000054988">
    <property type="component" value="Unassembled WGS sequence"/>
</dbReference>
<dbReference type="SMART" id="SM00554">
    <property type="entry name" value="FAS1"/>
    <property type="match status" value="1"/>
</dbReference>
<evidence type="ECO:0000259" key="11">
    <source>
        <dbReference type="PROSITE" id="PS50850"/>
    </source>
</evidence>
<dbReference type="SUPFAM" id="SSF82153">
    <property type="entry name" value="FAS1 domain"/>
    <property type="match status" value="2"/>
</dbReference>
<keyword evidence="6 8" id="KW-0472">Membrane</keyword>
<dbReference type="GO" id="GO:0012505">
    <property type="term" value="C:endomembrane system"/>
    <property type="evidence" value="ECO:0007669"/>
    <property type="project" value="UniProtKB-SubCell"/>
</dbReference>
<evidence type="ECO:0000256" key="5">
    <source>
        <dbReference type="ARBA" id="ARBA00022989"/>
    </source>
</evidence>
<feature type="transmembrane region" description="Helical" evidence="8">
    <location>
        <begin position="723"/>
        <end position="746"/>
    </location>
</feature>
<dbReference type="SUPFAM" id="SSF103473">
    <property type="entry name" value="MFS general substrate transporter"/>
    <property type="match status" value="1"/>
</dbReference>
<keyword evidence="9" id="KW-0732">Signal</keyword>
<feature type="chain" id="PRO_5006902169" description="Major facilitator superfamily (MFS) profile domain-containing protein" evidence="9">
    <location>
        <begin position="20"/>
        <end position="787"/>
    </location>
</feature>
<dbReference type="PROSITE" id="PS50213">
    <property type="entry name" value="FAS1"/>
    <property type="match status" value="2"/>
</dbReference>
<dbReference type="AlphaFoldDB" id="A0A0W0FWZ6"/>
<feature type="transmembrane region" description="Helical" evidence="8">
    <location>
        <begin position="758"/>
        <end position="779"/>
    </location>
</feature>
<evidence type="ECO:0000256" key="8">
    <source>
        <dbReference type="SAM" id="Phobius"/>
    </source>
</evidence>
<gene>
    <name evidence="12" type="ORF">WG66_6614</name>
</gene>
<dbReference type="GO" id="GO:0022857">
    <property type="term" value="F:transmembrane transporter activity"/>
    <property type="evidence" value="ECO:0007669"/>
    <property type="project" value="InterPro"/>
</dbReference>
<dbReference type="Gene3D" id="1.20.1250.20">
    <property type="entry name" value="MFS general substrate transporter like domains"/>
    <property type="match status" value="2"/>
</dbReference>
<dbReference type="eggNOG" id="ENOG502QU6M">
    <property type="taxonomic scope" value="Eukaryota"/>
</dbReference>
<evidence type="ECO:0000256" key="9">
    <source>
        <dbReference type="SAM" id="SignalP"/>
    </source>
</evidence>
<evidence type="ECO:0000256" key="4">
    <source>
        <dbReference type="ARBA" id="ARBA00022692"/>
    </source>
</evidence>
<feature type="signal peptide" evidence="9">
    <location>
        <begin position="1"/>
        <end position="19"/>
    </location>
</feature>
<feature type="transmembrane region" description="Helical" evidence="8">
    <location>
        <begin position="694"/>
        <end position="711"/>
    </location>
</feature>
<protein>
    <recommendedName>
        <fullName evidence="14">Major facilitator superfamily (MFS) profile domain-containing protein</fullName>
    </recommendedName>
</protein>
<feature type="domain" description="FAS1" evidence="10">
    <location>
        <begin position="184"/>
        <end position="326"/>
    </location>
</feature>
<name>A0A0W0FWZ6_MONRR</name>
<keyword evidence="5 8" id="KW-1133">Transmembrane helix</keyword>
<feature type="transmembrane region" description="Helical" evidence="8">
    <location>
        <begin position="462"/>
        <end position="479"/>
    </location>
</feature>
<feature type="transmembrane region" description="Helical" evidence="8">
    <location>
        <begin position="670"/>
        <end position="688"/>
    </location>
</feature>
<accession>A0A0W0FWZ6</accession>
<feature type="transmembrane region" description="Helical" evidence="8">
    <location>
        <begin position="643"/>
        <end position="663"/>
    </location>
</feature>
<evidence type="ECO:0008006" key="14">
    <source>
        <dbReference type="Google" id="ProtNLM"/>
    </source>
</evidence>
<dbReference type="EMBL" id="LATX01001548">
    <property type="protein sequence ID" value="KTB40810.1"/>
    <property type="molecule type" value="Genomic_DNA"/>
</dbReference>
<feature type="transmembrane region" description="Helical" evidence="8">
    <location>
        <begin position="434"/>
        <end position="455"/>
    </location>
</feature>
<keyword evidence="4 8" id="KW-0812">Transmembrane</keyword>
<feature type="compositionally biased region" description="Polar residues" evidence="7">
    <location>
        <begin position="365"/>
        <end position="375"/>
    </location>
</feature>
<reference evidence="12 13" key="1">
    <citation type="submission" date="2015-12" db="EMBL/GenBank/DDBJ databases">
        <title>Draft genome sequence of Moniliophthora roreri, the causal agent of frosty pod rot of cacao.</title>
        <authorList>
            <person name="Aime M.C."/>
            <person name="Diaz-Valderrama J.R."/>
            <person name="Kijpornyongpan T."/>
            <person name="Phillips-Mora W."/>
        </authorList>
    </citation>
    <scope>NUCLEOTIDE SEQUENCE [LARGE SCALE GENOMIC DNA]</scope>
    <source>
        <strain evidence="12 13">MCA 2952</strain>
    </source>
</reference>